<evidence type="ECO:0000313" key="1">
    <source>
        <dbReference type="EMBL" id="EQD98612.1"/>
    </source>
</evidence>
<accession>T2T195</accession>
<reference evidence="1 2" key="1">
    <citation type="journal article" date="2013" name="Genome Announc.">
        <title>Draft Genome Sequences of Helicobacter pylori Strains Isolated from Regions of Low and High Gastric Cancer Risk in Colombia.</title>
        <authorList>
            <person name="Sheh A."/>
            <person name="Piazuelo M.B."/>
            <person name="Wilson K.T."/>
            <person name="Correa P."/>
            <person name="Fox J.G."/>
        </authorList>
    </citation>
    <scope>NUCLEOTIDE SEQUENCE [LARGE SCALE GENOMIC DNA]</scope>
    <source>
        <strain evidence="1 2">PZ5056</strain>
    </source>
</reference>
<sequence length="32" mass="3997">MQKAPLVKKRWQQKLKNEKSFLNPFKKVSRYF</sequence>
<dbReference type="AlphaFoldDB" id="T2T195"/>
<organism evidence="1 2">
    <name type="scientific">Helicobacter pylori PZ5056</name>
    <dbReference type="NCBI Taxonomy" id="1337393"/>
    <lineage>
        <taxon>Bacteria</taxon>
        <taxon>Pseudomonadati</taxon>
        <taxon>Campylobacterota</taxon>
        <taxon>Epsilonproteobacteria</taxon>
        <taxon>Campylobacterales</taxon>
        <taxon>Helicobacteraceae</taxon>
        <taxon>Helicobacter</taxon>
    </lineage>
</organism>
<dbReference type="Proteomes" id="UP000015834">
    <property type="component" value="Unassembled WGS sequence"/>
</dbReference>
<evidence type="ECO:0000313" key="2">
    <source>
        <dbReference type="Proteomes" id="UP000015834"/>
    </source>
</evidence>
<name>T2T195_HELPX</name>
<comment type="caution">
    <text evidence="1">The sequence shown here is derived from an EMBL/GenBank/DDBJ whole genome shotgun (WGS) entry which is preliminary data.</text>
</comment>
<gene>
    <name evidence="1" type="ORF">L933_07325</name>
</gene>
<proteinExistence type="predicted"/>
<protein>
    <submittedName>
        <fullName evidence="1">Uncharacterized protein</fullName>
    </submittedName>
</protein>
<dbReference type="EMBL" id="ASYU01000106">
    <property type="protein sequence ID" value="EQD98612.1"/>
    <property type="molecule type" value="Genomic_DNA"/>
</dbReference>